<dbReference type="KEGG" id="ddz:DSYM_15750"/>
<accession>A0A809RXE5</accession>
<keyword evidence="1" id="KW-0812">Transmembrane</keyword>
<feature type="transmembrane region" description="Helical" evidence="1">
    <location>
        <begin position="66"/>
        <end position="85"/>
    </location>
</feature>
<dbReference type="AlphaFoldDB" id="A0A809RXE5"/>
<dbReference type="EMBL" id="AP021857">
    <property type="protein sequence ID" value="BBO20876.1"/>
    <property type="molecule type" value="Genomic_DNA"/>
</dbReference>
<evidence type="ECO:0000313" key="2">
    <source>
        <dbReference type="EMBL" id="BBO20876.1"/>
    </source>
</evidence>
<keyword evidence="1" id="KW-0472">Membrane</keyword>
<protein>
    <submittedName>
        <fullName evidence="2">Uncharacterized protein</fullName>
    </submittedName>
</protein>
<keyword evidence="1" id="KW-1133">Transmembrane helix</keyword>
<gene>
    <name evidence="2" type="ORF">DSYM_15750</name>
</gene>
<evidence type="ECO:0000313" key="3">
    <source>
        <dbReference type="Proteomes" id="UP000662914"/>
    </source>
</evidence>
<evidence type="ECO:0000256" key="1">
    <source>
        <dbReference type="SAM" id="Phobius"/>
    </source>
</evidence>
<proteinExistence type="predicted"/>
<reference evidence="2" key="1">
    <citation type="journal article" name="DNA Res.">
        <title>The physiological potential of anammox bacteria as revealed by their core genome structure.</title>
        <authorList>
            <person name="Okubo T."/>
            <person name="Toyoda A."/>
            <person name="Fukuhara K."/>
            <person name="Uchiyama I."/>
            <person name="Harigaya Y."/>
            <person name="Kuroiwa M."/>
            <person name="Suzuki T."/>
            <person name="Murakami Y."/>
            <person name="Suwa Y."/>
            <person name="Takami H."/>
        </authorList>
    </citation>
    <scope>NUCLEOTIDE SEQUENCE</scope>
    <source>
        <strain evidence="2">317325-3</strain>
    </source>
</reference>
<sequence length="99" mass="10310">MQFIKNAFRKAKQFVSEKAAAFGTALVVGLSAAVGVVEPASAASVLDTTTTTAITGGFTDMKDTLLGLLNVAWPFLIAVPVIMMAPRIVGKIVKMIGRG</sequence>
<dbReference type="Proteomes" id="UP000662914">
    <property type="component" value="Chromosome"/>
</dbReference>
<organism evidence="2 3">
    <name type="scientific">Candidatus Desulfobacillus denitrificans</name>
    <dbReference type="NCBI Taxonomy" id="2608985"/>
    <lineage>
        <taxon>Bacteria</taxon>
        <taxon>Pseudomonadati</taxon>
        <taxon>Pseudomonadota</taxon>
        <taxon>Betaproteobacteria</taxon>
        <taxon>Candidatus Desulfobacillus</taxon>
    </lineage>
</organism>
<name>A0A809RXE5_9PROT</name>